<evidence type="ECO:0000259" key="1">
    <source>
        <dbReference type="Pfam" id="PF05598"/>
    </source>
</evidence>
<feature type="domain" description="Sporulation initiation factor Spo0A C-terminal" evidence="2">
    <location>
        <begin position="4"/>
        <end position="104"/>
    </location>
</feature>
<sequence length="295" mass="34250">MQKVYELTKQLGVKITNERATYLALATCLVIQDPSYMRHMSKRLYTDIAALLGKTPLSVSRGISRAVCECWDYGNHRFLNQVAGCRVLEKPSPAEMISFMADYLVKQEPKHIFRYHHLLNSSWQEAALTDIEEVMANAPNKRRQTYTVCIEQLVPENHPVRLMDGMAIWSRVNAVFSESCSVAPKSDSDYFSPIHFLRLLLLCSYQKIRHIRHLLQELEVNVAYRWFLEMDLMDPPPTKESLAECYAIYFSNNQLLGRLIYGILDSCRKRKLIRVVDIREEAKRLEKMAEEIGKE</sequence>
<evidence type="ECO:0000313" key="3">
    <source>
        <dbReference type="EMBL" id="QNM04365.1"/>
    </source>
</evidence>
<dbReference type="InterPro" id="IPR014879">
    <property type="entry name" value="Spo0A_C"/>
</dbReference>
<organism evidence="3 4">
    <name type="scientific">Qiania dongpingensis</name>
    <dbReference type="NCBI Taxonomy" id="2763669"/>
    <lineage>
        <taxon>Bacteria</taxon>
        <taxon>Bacillati</taxon>
        <taxon>Bacillota</taxon>
        <taxon>Clostridia</taxon>
        <taxon>Lachnospirales</taxon>
        <taxon>Lachnospiraceae</taxon>
        <taxon>Qiania</taxon>
    </lineage>
</organism>
<accession>A0A7G9G0N3</accession>
<dbReference type="Pfam" id="PF08769">
    <property type="entry name" value="Spo0A_C"/>
    <property type="match status" value="1"/>
</dbReference>
<keyword evidence="4" id="KW-1185">Reference proteome</keyword>
<evidence type="ECO:0000259" key="2">
    <source>
        <dbReference type="Pfam" id="PF08769"/>
    </source>
</evidence>
<protein>
    <submittedName>
        <fullName evidence="3">Transposase</fullName>
    </submittedName>
</protein>
<dbReference type="SUPFAM" id="SSF46894">
    <property type="entry name" value="C-terminal effector domain of the bipartite response regulators"/>
    <property type="match status" value="1"/>
</dbReference>
<proteinExistence type="predicted"/>
<dbReference type="InterPro" id="IPR036388">
    <property type="entry name" value="WH-like_DNA-bd_sf"/>
</dbReference>
<dbReference type="GO" id="GO:0042173">
    <property type="term" value="P:regulation of sporulation resulting in formation of a cellular spore"/>
    <property type="evidence" value="ECO:0007669"/>
    <property type="project" value="InterPro"/>
</dbReference>
<feature type="domain" description="Transposase InsH N-terminal" evidence="1">
    <location>
        <begin position="149"/>
        <end position="243"/>
    </location>
</feature>
<evidence type="ECO:0000313" key="4">
    <source>
        <dbReference type="Proteomes" id="UP000515823"/>
    </source>
</evidence>
<dbReference type="KEGG" id="qdo:H9Q78_07630"/>
<reference evidence="3 4" key="1">
    <citation type="submission" date="2020-08" db="EMBL/GenBank/DDBJ databases">
        <authorList>
            <person name="Liu C."/>
            <person name="Sun Q."/>
        </authorList>
    </citation>
    <scope>NUCLEOTIDE SEQUENCE [LARGE SCALE GENOMIC DNA]</scope>
    <source>
        <strain evidence="3 4">NSJ-38</strain>
    </source>
</reference>
<dbReference type="GO" id="GO:0003700">
    <property type="term" value="F:DNA-binding transcription factor activity"/>
    <property type="evidence" value="ECO:0007669"/>
    <property type="project" value="InterPro"/>
</dbReference>
<dbReference type="GO" id="GO:0005737">
    <property type="term" value="C:cytoplasm"/>
    <property type="evidence" value="ECO:0007669"/>
    <property type="project" value="InterPro"/>
</dbReference>
<dbReference type="GO" id="GO:0003677">
    <property type="term" value="F:DNA binding"/>
    <property type="evidence" value="ECO:0007669"/>
    <property type="project" value="InterPro"/>
</dbReference>
<gene>
    <name evidence="3" type="ORF">H9Q78_07630</name>
</gene>
<name>A0A7G9G0N3_9FIRM</name>
<dbReference type="InterPro" id="IPR016032">
    <property type="entry name" value="Sig_transdc_resp-reg_C-effctor"/>
</dbReference>
<dbReference type="Pfam" id="PF05598">
    <property type="entry name" value="DUF772"/>
    <property type="match status" value="1"/>
</dbReference>
<dbReference type="AlphaFoldDB" id="A0A7G9G0N3"/>
<dbReference type="Proteomes" id="UP000515823">
    <property type="component" value="Chromosome"/>
</dbReference>
<dbReference type="InterPro" id="IPR008490">
    <property type="entry name" value="Transposase_InsH_N"/>
</dbReference>
<dbReference type="EMBL" id="CP060634">
    <property type="protein sequence ID" value="QNM04365.1"/>
    <property type="molecule type" value="Genomic_DNA"/>
</dbReference>
<dbReference type="Gene3D" id="1.10.10.10">
    <property type="entry name" value="Winged helix-like DNA-binding domain superfamily/Winged helix DNA-binding domain"/>
    <property type="match status" value="1"/>
</dbReference>
<dbReference type="GO" id="GO:0005509">
    <property type="term" value="F:calcium ion binding"/>
    <property type="evidence" value="ECO:0007669"/>
    <property type="project" value="InterPro"/>
</dbReference>